<evidence type="ECO:0000256" key="1">
    <source>
        <dbReference type="SAM" id="Phobius"/>
    </source>
</evidence>
<name>A0A0T9UR55_YERAE</name>
<keyword evidence="1" id="KW-0472">Membrane</keyword>
<proteinExistence type="predicted"/>
<evidence type="ECO:0000313" key="3">
    <source>
        <dbReference type="Proteomes" id="UP000040088"/>
    </source>
</evidence>
<gene>
    <name evidence="2" type="ORF">ERS008460_03388</name>
</gene>
<reference evidence="3" key="1">
    <citation type="submission" date="2015-03" db="EMBL/GenBank/DDBJ databases">
        <authorList>
            <consortium name="Pathogen Informatics"/>
        </authorList>
    </citation>
    <scope>NUCLEOTIDE SEQUENCE [LARGE SCALE GENOMIC DNA]</scope>
    <source>
        <strain evidence="3">IP27925</strain>
    </source>
</reference>
<accession>A0A0T9UR55</accession>
<dbReference type="AlphaFoldDB" id="A0A0T9UR55"/>
<protein>
    <submittedName>
        <fullName evidence="2">Uncharacterized protein</fullName>
    </submittedName>
</protein>
<feature type="transmembrane region" description="Helical" evidence="1">
    <location>
        <begin position="21"/>
        <end position="42"/>
    </location>
</feature>
<dbReference type="Proteomes" id="UP000040088">
    <property type="component" value="Unassembled WGS sequence"/>
</dbReference>
<dbReference type="EMBL" id="CQEM01000017">
    <property type="protein sequence ID" value="CNL62984.1"/>
    <property type="molecule type" value="Genomic_DNA"/>
</dbReference>
<organism evidence="2 3">
    <name type="scientific">Yersinia aleksiciae</name>
    <dbReference type="NCBI Taxonomy" id="263819"/>
    <lineage>
        <taxon>Bacteria</taxon>
        <taxon>Pseudomonadati</taxon>
        <taxon>Pseudomonadota</taxon>
        <taxon>Gammaproteobacteria</taxon>
        <taxon>Enterobacterales</taxon>
        <taxon>Yersiniaceae</taxon>
        <taxon>Yersinia</taxon>
    </lineage>
</organism>
<evidence type="ECO:0000313" key="2">
    <source>
        <dbReference type="EMBL" id="CNL62984.1"/>
    </source>
</evidence>
<keyword evidence="1" id="KW-0812">Transmembrane</keyword>
<sequence>MIMILTVMSHKLNLKHLASGECFFFISQMAIALFIWITNILFGLQAFYLDYKHCNPARVS</sequence>
<keyword evidence="1" id="KW-1133">Transmembrane helix</keyword>